<feature type="compositionally biased region" description="Basic and acidic residues" evidence="1">
    <location>
        <begin position="62"/>
        <end position="71"/>
    </location>
</feature>
<dbReference type="CDD" id="cd06763">
    <property type="entry name" value="PDZ7_PDZD2-PDZ4_hPro-IL-16-like"/>
    <property type="match status" value="1"/>
</dbReference>
<feature type="domain" description="PDZ" evidence="2">
    <location>
        <begin position="1348"/>
        <end position="1434"/>
    </location>
</feature>
<reference evidence="3 4" key="1">
    <citation type="journal article" date="2022" name="Nat. Ecol. Evol.">
        <title>A masculinizing supergene underlies an exaggerated male reproductive morph in a spider.</title>
        <authorList>
            <person name="Hendrickx F."/>
            <person name="De Corte Z."/>
            <person name="Sonet G."/>
            <person name="Van Belleghem S.M."/>
            <person name="Kostlbacher S."/>
            <person name="Vangestel C."/>
        </authorList>
    </citation>
    <scope>NUCLEOTIDE SEQUENCE [LARGE SCALE GENOMIC DNA]</scope>
    <source>
        <strain evidence="3">W744_W776</strain>
    </source>
</reference>
<feature type="region of interest" description="Disordered" evidence="1">
    <location>
        <begin position="1"/>
        <end position="225"/>
    </location>
</feature>
<dbReference type="PANTHER" id="PTHR11324:SF16">
    <property type="entry name" value="PDZ DOMAIN-CONTAINING PROTEIN 2"/>
    <property type="match status" value="1"/>
</dbReference>
<feature type="compositionally biased region" description="Basic and acidic residues" evidence="1">
    <location>
        <begin position="1227"/>
        <end position="1237"/>
    </location>
</feature>
<dbReference type="Proteomes" id="UP000827092">
    <property type="component" value="Unassembled WGS sequence"/>
</dbReference>
<comment type="caution">
    <text evidence="3">The sequence shown here is derived from an EMBL/GenBank/DDBJ whole genome shotgun (WGS) entry which is preliminary data.</text>
</comment>
<feature type="compositionally biased region" description="Pro residues" evidence="1">
    <location>
        <begin position="170"/>
        <end position="185"/>
    </location>
</feature>
<feature type="region of interest" description="Disordered" evidence="1">
    <location>
        <begin position="838"/>
        <end position="891"/>
    </location>
</feature>
<evidence type="ECO:0000313" key="4">
    <source>
        <dbReference type="Proteomes" id="UP000827092"/>
    </source>
</evidence>
<feature type="domain" description="PDZ" evidence="2">
    <location>
        <begin position="1463"/>
        <end position="1548"/>
    </location>
</feature>
<dbReference type="EMBL" id="JAFNEN010000090">
    <property type="protein sequence ID" value="KAG8195304.1"/>
    <property type="molecule type" value="Genomic_DNA"/>
</dbReference>
<name>A0AAV6VF37_9ARAC</name>
<feature type="region of interest" description="Disordered" evidence="1">
    <location>
        <begin position="565"/>
        <end position="639"/>
    </location>
</feature>
<protein>
    <recommendedName>
        <fullName evidence="2">PDZ domain-containing protein</fullName>
    </recommendedName>
</protein>
<feature type="region of interest" description="Disordered" evidence="1">
    <location>
        <begin position="1082"/>
        <end position="1108"/>
    </location>
</feature>
<feature type="region of interest" description="Disordered" evidence="1">
    <location>
        <begin position="518"/>
        <end position="548"/>
    </location>
</feature>
<feature type="compositionally biased region" description="Polar residues" evidence="1">
    <location>
        <begin position="565"/>
        <end position="578"/>
    </location>
</feature>
<feature type="compositionally biased region" description="Low complexity" evidence="1">
    <location>
        <begin position="1246"/>
        <end position="1260"/>
    </location>
</feature>
<dbReference type="InterPro" id="IPR036034">
    <property type="entry name" value="PDZ_sf"/>
</dbReference>
<dbReference type="SMART" id="SM00228">
    <property type="entry name" value="PDZ"/>
    <property type="match status" value="2"/>
</dbReference>
<feature type="compositionally biased region" description="Basic and acidic residues" evidence="1">
    <location>
        <begin position="930"/>
        <end position="940"/>
    </location>
</feature>
<evidence type="ECO:0000259" key="2">
    <source>
        <dbReference type="PROSITE" id="PS50106"/>
    </source>
</evidence>
<sequence>MNTVEETEDNCAASSSVISDERTPLGPGTPDVPTAGYIAPSSPPKDHDEAIDVLSNNSSPEMLRHQKHDGQRSAFSTSPYPQESLKNHSPGCDDSGVFLEEPIVSSPETQTRSAISRLHNITQFQKEDTMRQYSIPAEGIDSDDLGLASSSIDSADDLDGDPLPSTLQICPPPAIPNRQKPPPVPARKSPPQKHGSRYSSSEFGKAPLSKSSSSGDDSNFGEGDLYTNEDQLTDLLCHDENTKNLLKNEQSRFAMTRSYHEDTLLGMHRDSQESKTAFLSRTLSTSKKLEVPDGLSKISDNSSAFKWKSEECLRSAAENKWSLTGRRFEKSVSVKDRIAMFSEMEANQTPLKKDLQRYGSENNIKTVTVSLENKKMDLPPTEEHKQQNCLSRDTKWQSLHNISKKSPEKEILYPSSNIKSALSIPSLAPSSSLENPTGNGYSPFPIKLDLEPPKPIVSTYPETQLTNNKRYNYGLYSLKNLKNTEDLLSKKAAGSNLLSIIDTRKQPIRKLKGLVIPEKPQQQDGSKTLPTIVSSDSDGCTGSRDNRRASLPITVVTAAVSKSTSLPRNNDYQRSTSLLAEPPWKSERTKTNSLPKYSPAFKKRNLELPGSSLSPTPPSSLTSPLSPPPSSPSSICSSNASSTLQQNVFQFSLSHSKPVQPLLPEKALMSPTPSLQPSDVEYEGDNSEDSSHSAASPMRNASRAPKENKVTPPSLNSGFKSNTFTSSAKPVVLQPLLVETLVKSTPSSKNEPRAAVCISKTEINLRAQNSATVCHKKDTSSIQQFLRSKKEANVSSNGKDYRSCETVVHTSQMTTTENRNGSYQNPPDFLDGHAPFINGNSNGYQPARSVYTNETSQQRQEIFSNGNHDNIQHQSGNLFSNSNNKKSEDVPVGKFRACPLNLQEKNISRRQLHSDESEDEDDDSHSTLSHRTEDSRHTTTDDCLSDATTDSFEKPRVPNEVPRSTNEDYASTEGYLSDASTTDVSLRRFTQNNRHMDASTEEYLSDATAESPDPEWVSARDAQDFRSIRGYITRNESQAPATGGTVDLRPKRLSQQKTVLKAPVEPSGSVQKFKALAEKWEQRSDVVTSPPPPQVSAPLLPKKEQPRSAPVPLITSLLSSTSSATVTKGKSSTLPPSLMPRSSNEKKQSPPMMKSPSAETQDLETNGWSSHCETQVSLRRDSSSSSSSSSKATLKDVEDTTPAGLQKALNSDTRTNSLRSDTWNNEPRNRRGADFSRSEYQPPARPSYSASSANKSNNFSDIRRNFENVNNNNKEEDKSAVVRKKTPPVLPDRSPPTPTQPPVALPRRVPSSCVSAPKIDDEETRQLLEQARSQLQNEGSCSGVQLLSVQLRREGSDGGSVGITLAGGADYEVKEITVHKVISGSIADRDGRVMKGDRVMSINGRDVRGVSHGEALHILKAPSPRVVLVLARIVAATGQNCADKAEGKRQSVTANQQGAETFLVELQKDATGVGFSIEGGKDSPQGDRPLLIKRLFKGGAADKEGRLEEGDEISSINNQSVTNMTRTEAWNFLKKLPEGVVQLQVKKPKASAS</sequence>
<feature type="compositionally biased region" description="Polar residues" evidence="1">
    <location>
        <begin position="106"/>
        <end position="124"/>
    </location>
</feature>
<evidence type="ECO:0000256" key="1">
    <source>
        <dbReference type="SAM" id="MobiDB-lite"/>
    </source>
</evidence>
<feature type="compositionally biased region" description="Polar residues" evidence="1">
    <location>
        <begin position="520"/>
        <end position="540"/>
    </location>
</feature>
<organism evidence="3 4">
    <name type="scientific">Oedothorax gibbosus</name>
    <dbReference type="NCBI Taxonomy" id="931172"/>
    <lineage>
        <taxon>Eukaryota</taxon>
        <taxon>Metazoa</taxon>
        <taxon>Ecdysozoa</taxon>
        <taxon>Arthropoda</taxon>
        <taxon>Chelicerata</taxon>
        <taxon>Arachnida</taxon>
        <taxon>Araneae</taxon>
        <taxon>Araneomorphae</taxon>
        <taxon>Entelegynae</taxon>
        <taxon>Araneoidea</taxon>
        <taxon>Linyphiidae</taxon>
        <taxon>Erigoninae</taxon>
        <taxon>Oedothorax</taxon>
    </lineage>
</organism>
<keyword evidence="4" id="KW-1185">Reference proteome</keyword>
<feature type="compositionally biased region" description="Polar residues" evidence="1">
    <location>
        <begin position="1124"/>
        <end position="1135"/>
    </location>
</feature>
<dbReference type="PROSITE" id="PS50106">
    <property type="entry name" value="PDZ"/>
    <property type="match status" value="2"/>
</dbReference>
<evidence type="ECO:0000313" key="3">
    <source>
        <dbReference type="EMBL" id="KAG8195304.1"/>
    </source>
</evidence>
<feature type="region of interest" description="Disordered" evidence="1">
    <location>
        <begin position="667"/>
        <end position="724"/>
    </location>
</feature>
<feature type="compositionally biased region" description="Polar residues" evidence="1">
    <location>
        <begin position="1157"/>
        <end position="1177"/>
    </location>
</feature>
<dbReference type="SUPFAM" id="SSF50156">
    <property type="entry name" value="PDZ domain-like"/>
    <property type="match status" value="2"/>
</dbReference>
<dbReference type="InterPro" id="IPR001478">
    <property type="entry name" value="PDZ"/>
</dbReference>
<feature type="compositionally biased region" description="Polar residues" evidence="1">
    <location>
        <begin position="711"/>
        <end position="724"/>
    </location>
</feature>
<proteinExistence type="predicted"/>
<accession>A0AAV6VF37</accession>
<feature type="compositionally biased region" description="Low complexity" evidence="1">
    <location>
        <begin position="209"/>
        <end position="224"/>
    </location>
</feature>
<feature type="compositionally biased region" description="Polar residues" evidence="1">
    <location>
        <begin position="1208"/>
        <end position="1226"/>
    </location>
</feature>
<feature type="region of interest" description="Disordered" evidence="1">
    <location>
        <begin position="1120"/>
        <end position="1310"/>
    </location>
</feature>
<dbReference type="Gene3D" id="2.30.42.10">
    <property type="match status" value="2"/>
</dbReference>
<feature type="region of interest" description="Disordered" evidence="1">
    <location>
        <begin position="906"/>
        <end position="980"/>
    </location>
</feature>
<dbReference type="Pfam" id="PF00595">
    <property type="entry name" value="PDZ"/>
    <property type="match status" value="2"/>
</dbReference>
<dbReference type="PANTHER" id="PTHR11324">
    <property type="entry name" value="IL16-RELATED"/>
    <property type="match status" value="1"/>
</dbReference>
<feature type="compositionally biased region" description="Pro residues" evidence="1">
    <location>
        <begin position="1288"/>
        <end position="1304"/>
    </location>
</feature>
<feature type="compositionally biased region" description="Low complexity" evidence="1">
    <location>
        <begin position="608"/>
        <end position="624"/>
    </location>
</feature>
<gene>
    <name evidence="3" type="ORF">JTE90_028451</name>
</gene>
<feature type="compositionally biased region" description="Polar residues" evidence="1">
    <location>
        <begin position="838"/>
        <end position="884"/>
    </location>
</feature>